<accession>A0A109UYG0</accession>
<evidence type="ECO:0000313" key="4">
    <source>
        <dbReference type="Proteomes" id="UP000243052"/>
    </source>
</evidence>
<dbReference type="STRING" id="45286.A0A109UYG0"/>
<keyword evidence="1" id="KW-0812">Transmembrane</keyword>
<dbReference type="AlphaFoldDB" id="A0A109UYG0"/>
<name>A0A109UYG0_9SACH</name>
<evidence type="ECO:0000313" key="3">
    <source>
        <dbReference type="EMBL" id="AMD19978.1"/>
    </source>
</evidence>
<feature type="transmembrane region" description="Helical" evidence="1">
    <location>
        <begin position="310"/>
        <end position="333"/>
    </location>
</feature>
<dbReference type="OrthoDB" id="441660at2759"/>
<dbReference type="InterPro" id="IPR051957">
    <property type="entry name" value="CRISP-LCCL_domain"/>
</dbReference>
<dbReference type="Pfam" id="PF03815">
    <property type="entry name" value="LCCL"/>
    <property type="match status" value="1"/>
</dbReference>
<feature type="transmembrane region" description="Helical" evidence="1">
    <location>
        <begin position="424"/>
        <end position="449"/>
    </location>
</feature>
<dbReference type="Proteomes" id="UP000243052">
    <property type="component" value="Chromosome iii"/>
</dbReference>
<dbReference type="GeneID" id="28723208"/>
<feature type="domain" description="LCCL" evidence="2">
    <location>
        <begin position="167"/>
        <end position="276"/>
    </location>
</feature>
<feature type="transmembrane region" description="Helical" evidence="1">
    <location>
        <begin position="382"/>
        <end position="404"/>
    </location>
</feature>
<evidence type="ECO:0000256" key="1">
    <source>
        <dbReference type="SAM" id="Phobius"/>
    </source>
</evidence>
<dbReference type="Gene3D" id="2.170.130.20">
    <property type="entry name" value="LCCL-like domain"/>
    <property type="match status" value="1"/>
</dbReference>
<reference evidence="3 4" key="1">
    <citation type="submission" date="2016-01" db="EMBL/GenBank/DDBJ databases">
        <title>Genome sequence of the yeast Holleya sinecauda.</title>
        <authorList>
            <person name="Dietrich F.S."/>
        </authorList>
    </citation>
    <scope>NUCLEOTIDE SEQUENCE [LARGE SCALE GENOMIC DNA]</scope>
    <source>
        <strain evidence="3 4">ATCC 58844</strain>
    </source>
</reference>
<keyword evidence="1" id="KW-0472">Membrane</keyword>
<sequence>MLKTVIEKKRDQHSSAIELSYLTPQSGSSVINLGGESSGISTTSTFARTSSPIKPISWWKKALYSLWNGPVKASDEPPKFHRRWEVFEALDDIPSRFQARFSNFNIRFVILIVYCCIWFVVCLCLLYPSLIALPYFKNDTARHKVISLSCNSQWNWKGKNNACGLNAEQCGPFENQEVIIKCPALCDRSSWVFSSIEVGNQSVKYKSYAIGGGRIENPTGEDLTYPYRGDSFPCAAAIHAGLISSSHGGCVRLKMTGPQNSFPSAKGSHRTESVEFDSFFPSSFVFKEMDGNVYGCKDPRLGYTLANISFSILVFYLYESVIGFWVVVIAGYWTLILALDPPITIDPYDRSTIYNLWSMGFGRLLPLCFVLYCLWKASVHTLASAFPVIKLILWLPLFWVGVLNNVTFDRLPLDRLTPKDLKQLAGAFAVVVILCIVLISCAVIQAYNLWKAGKLRKYLKIYLLIAVGMIILSVLPGLHLRLHHYLLGIILLPGCATKSGSAYMFQGLLIGLIISGVGRWGFASIVESEKELSRGEAGLLTAPPILEYSGAPYAVSWQPVETTDGMTDEANTLDGYSLLINDVEYYVGTNTTVDVSALLLENEHFARVFDRATEANPQNLSLYLRVSRASIKDAEIRGDYSKAGYLKWPEGIWTQPEPGVT</sequence>
<dbReference type="RefSeq" id="XP_017986974.1">
    <property type="nucleotide sequence ID" value="XM_018131138.1"/>
</dbReference>
<dbReference type="PANTHER" id="PTHR31331">
    <property type="entry name" value="LCCL DOMAIN PROTEIN (AFU_ORTHOLOGUE AFUA_5G08630)"/>
    <property type="match status" value="1"/>
</dbReference>
<feature type="transmembrane region" description="Helical" evidence="1">
    <location>
        <begin position="353"/>
        <end position="375"/>
    </location>
</feature>
<feature type="transmembrane region" description="Helical" evidence="1">
    <location>
        <begin position="461"/>
        <end position="482"/>
    </location>
</feature>
<organism evidence="3 4">
    <name type="scientific">Eremothecium sinecaudum</name>
    <dbReference type="NCBI Taxonomy" id="45286"/>
    <lineage>
        <taxon>Eukaryota</taxon>
        <taxon>Fungi</taxon>
        <taxon>Dikarya</taxon>
        <taxon>Ascomycota</taxon>
        <taxon>Saccharomycotina</taxon>
        <taxon>Saccharomycetes</taxon>
        <taxon>Saccharomycetales</taxon>
        <taxon>Saccharomycetaceae</taxon>
        <taxon>Eremothecium</taxon>
    </lineage>
</organism>
<feature type="transmembrane region" description="Helical" evidence="1">
    <location>
        <begin position="108"/>
        <end position="136"/>
    </location>
</feature>
<proteinExistence type="predicted"/>
<dbReference type="EMBL" id="CP014243">
    <property type="protein sequence ID" value="AMD19978.1"/>
    <property type="molecule type" value="Genomic_DNA"/>
</dbReference>
<protein>
    <submittedName>
        <fullName evidence="3">HCL173Cp</fullName>
    </submittedName>
</protein>
<feature type="transmembrane region" description="Helical" evidence="1">
    <location>
        <begin position="502"/>
        <end position="522"/>
    </location>
</feature>
<dbReference type="InterPro" id="IPR036609">
    <property type="entry name" value="LCCL_sf"/>
</dbReference>
<keyword evidence="4" id="KW-1185">Reference proteome</keyword>
<evidence type="ECO:0000259" key="2">
    <source>
        <dbReference type="Pfam" id="PF03815"/>
    </source>
</evidence>
<dbReference type="PANTHER" id="PTHR31331:SF1">
    <property type="entry name" value="CYSTEINE RICH SECRETORY PROTEIN LCCL DOMAIN CONTAINING 2"/>
    <property type="match status" value="1"/>
</dbReference>
<dbReference type="InterPro" id="IPR004043">
    <property type="entry name" value="LCCL"/>
</dbReference>
<gene>
    <name evidence="3" type="ORF">AW171_hschr31845</name>
</gene>
<keyword evidence="1" id="KW-1133">Transmembrane helix</keyword>
<dbReference type="SUPFAM" id="SSF69848">
    <property type="entry name" value="LCCL domain"/>
    <property type="match status" value="1"/>
</dbReference>